<evidence type="ECO:0000256" key="4">
    <source>
        <dbReference type="ARBA" id="ARBA00022692"/>
    </source>
</evidence>
<organism evidence="9">
    <name type="scientific">Thermogemmatispora argillosa</name>
    <dbReference type="NCBI Taxonomy" id="2045280"/>
    <lineage>
        <taxon>Bacteria</taxon>
        <taxon>Bacillati</taxon>
        <taxon>Chloroflexota</taxon>
        <taxon>Ktedonobacteria</taxon>
        <taxon>Thermogemmatisporales</taxon>
        <taxon>Thermogemmatisporaceae</taxon>
        <taxon>Thermogemmatispora</taxon>
    </lineage>
</organism>
<evidence type="ECO:0000256" key="6">
    <source>
        <dbReference type="ARBA" id="ARBA00023136"/>
    </source>
</evidence>
<keyword evidence="3" id="KW-1003">Cell membrane</keyword>
<comment type="subcellular location">
    <subcellularLocation>
        <location evidence="1 7">Cell membrane</location>
        <topology evidence="1 7">Multi-pass membrane protein</topology>
    </subcellularLocation>
</comment>
<evidence type="ECO:0000256" key="2">
    <source>
        <dbReference type="ARBA" id="ARBA00022448"/>
    </source>
</evidence>
<evidence type="ECO:0000256" key="3">
    <source>
        <dbReference type="ARBA" id="ARBA00022475"/>
    </source>
</evidence>
<dbReference type="InterPro" id="IPR000515">
    <property type="entry name" value="MetI-like"/>
</dbReference>
<sequence length="325" mass="36490">MRLNRALLSVLPLTGGRAAPMRTEVAPEALGRQGLEEKRAPEKRPPRQRRPFRASRLVELIPAFCGLLWFVVAFYPLLYMFMSSLRSQAGFYLDNPWLPPAQPTLENYISVWENGFSLYLLNSLFVLVISVALILLISVPAAYAIARMRNRLTRAIFSLFLLGLAIPLQAVIIPIYAIISSMHIYDTLFALILPYVAFGVPLSVLVLVTFIRDIPSELHEAMRLDGASHLQILWRLVIPLSRPALITVTIYESIQVWNGFLFPLVLTQSPEVRVLPLALWSFQGQYAADVPAIMAAVFLSAVPMLLLYIFGRRQLLTGLLAGFSR</sequence>
<dbReference type="PROSITE" id="PS50928">
    <property type="entry name" value="ABC_TM1"/>
    <property type="match status" value="1"/>
</dbReference>
<dbReference type="Pfam" id="PF00528">
    <property type="entry name" value="BPD_transp_1"/>
    <property type="match status" value="1"/>
</dbReference>
<dbReference type="AlphaFoldDB" id="A0A455T5Z8"/>
<keyword evidence="2 7" id="KW-0813">Transport</keyword>
<accession>A0A455T5Z8</accession>
<name>A0A455T5Z8_9CHLR</name>
<feature type="transmembrane region" description="Helical" evidence="7">
    <location>
        <begin position="191"/>
        <end position="211"/>
    </location>
</feature>
<keyword evidence="6 7" id="KW-0472">Membrane</keyword>
<feature type="domain" description="ABC transmembrane type-1" evidence="8">
    <location>
        <begin position="120"/>
        <end position="311"/>
    </location>
</feature>
<evidence type="ECO:0000259" key="8">
    <source>
        <dbReference type="PROSITE" id="PS50928"/>
    </source>
</evidence>
<reference evidence="9" key="1">
    <citation type="submission" date="2018-12" db="EMBL/GenBank/DDBJ databases">
        <title>Novel natural products biosynthetic potential of the class Ktedonobacteria.</title>
        <authorList>
            <person name="Zheng Y."/>
            <person name="Saitou A."/>
            <person name="Wang C.M."/>
            <person name="Toyoda A."/>
            <person name="Minakuchi Y."/>
            <person name="Sekiguchi Y."/>
            <person name="Ueda K."/>
            <person name="Takano H."/>
            <person name="Sakai Y."/>
            <person name="Yokota A."/>
            <person name="Yabe S."/>
        </authorList>
    </citation>
    <scope>NUCLEOTIDE SEQUENCE</scope>
    <source>
        <strain evidence="9">A3-2</strain>
    </source>
</reference>
<protein>
    <submittedName>
        <fullName evidence="9">ABC transporter permease</fullName>
    </submittedName>
</protein>
<comment type="similarity">
    <text evidence="7">Belongs to the binding-protein-dependent transport system permease family.</text>
</comment>
<dbReference type="CDD" id="cd06261">
    <property type="entry name" value="TM_PBP2"/>
    <property type="match status" value="1"/>
</dbReference>
<evidence type="ECO:0000256" key="7">
    <source>
        <dbReference type="RuleBase" id="RU363032"/>
    </source>
</evidence>
<dbReference type="InterPro" id="IPR035906">
    <property type="entry name" value="MetI-like_sf"/>
</dbReference>
<evidence type="ECO:0000313" key="9">
    <source>
        <dbReference type="EMBL" id="BBH95416.1"/>
    </source>
</evidence>
<dbReference type="SUPFAM" id="SSF161098">
    <property type="entry name" value="MetI-like"/>
    <property type="match status" value="1"/>
</dbReference>
<dbReference type="GO" id="GO:0005886">
    <property type="term" value="C:plasma membrane"/>
    <property type="evidence" value="ECO:0007669"/>
    <property type="project" value="UniProtKB-SubCell"/>
</dbReference>
<feature type="transmembrane region" description="Helical" evidence="7">
    <location>
        <begin position="119"/>
        <end position="143"/>
    </location>
</feature>
<feature type="transmembrane region" description="Helical" evidence="7">
    <location>
        <begin position="232"/>
        <end position="251"/>
    </location>
</feature>
<keyword evidence="5 7" id="KW-1133">Transmembrane helix</keyword>
<keyword evidence="4 7" id="KW-0812">Transmembrane</keyword>
<evidence type="ECO:0000256" key="1">
    <source>
        <dbReference type="ARBA" id="ARBA00004651"/>
    </source>
</evidence>
<gene>
    <name evidence="9" type="ORF">KTA_36150</name>
</gene>
<dbReference type="PANTHER" id="PTHR43744">
    <property type="entry name" value="ABC TRANSPORTER PERMEASE PROTEIN MG189-RELATED-RELATED"/>
    <property type="match status" value="1"/>
</dbReference>
<dbReference type="EMBL" id="AP019377">
    <property type="protein sequence ID" value="BBH95416.1"/>
    <property type="molecule type" value="Genomic_DNA"/>
</dbReference>
<proteinExistence type="inferred from homology"/>
<dbReference type="PANTHER" id="PTHR43744:SF12">
    <property type="entry name" value="ABC TRANSPORTER PERMEASE PROTEIN MG189-RELATED"/>
    <property type="match status" value="1"/>
</dbReference>
<feature type="transmembrane region" description="Helical" evidence="7">
    <location>
        <begin position="290"/>
        <end position="310"/>
    </location>
</feature>
<feature type="transmembrane region" description="Helical" evidence="7">
    <location>
        <begin position="155"/>
        <end position="179"/>
    </location>
</feature>
<feature type="transmembrane region" description="Helical" evidence="7">
    <location>
        <begin position="57"/>
        <end position="78"/>
    </location>
</feature>
<dbReference type="GO" id="GO:0055085">
    <property type="term" value="P:transmembrane transport"/>
    <property type="evidence" value="ECO:0007669"/>
    <property type="project" value="InterPro"/>
</dbReference>
<dbReference type="Gene3D" id="1.10.3720.10">
    <property type="entry name" value="MetI-like"/>
    <property type="match status" value="1"/>
</dbReference>
<evidence type="ECO:0000256" key="5">
    <source>
        <dbReference type="ARBA" id="ARBA00022989"/>
    </source>
</evidence>